<dbReference type="InterPro" id="IPR051575">
    <property type="entry name" value="Myb-like_DNA-bd"/>
</dbReference>
<feature type="domain" description="Myb-like" evidence="6">
    <location>
        <begin position="262"/>
        <end position="323"/>
    </location>
</feature>
<name>A0A1X2HY34_9FUNG</name>
<dbReference type="CDD" id="cd00167">
    <property type="entry name" value="SANT"/>
    <property type="match status" value="3"/>
</dbReference>
<protein>
    <recommendedName>
        <fullName evidence="10">Homeodomain-like protein</fullName>
    </recommendedName>
</protein>
<comment type="caution">
    <text evidence="8">The sequence shown here is derived from an EMBL/GenBank/DDBJ whole genome shotgun (WGS) entry which is preliminary data.</text>
</comment>
<dbReference type="STRING" id="90262.A0A1X2HY34"/>
<evidence type="ECO:0000256" key="2">
    <source>
        <dbReference type="ARBA" id="ARBA00023125"/>
    </source>
</evidence>
<evidence type="ECO:0000259" key="6">
    <source>
        <dbReference type="PROSITE" id="PS50090"/>
    </source>
</evidence>
<dbReference type="AlphaFoldDB" id="A0A1X2HY34"/>
<dbReference type="GO" id="GO:0042796">
    <property type="term" value="P:snRNA transcription by RNA polymerase III"/>
    <property type="evidence" value="ECO:0007669"/>
    <property type="project" value="TreeGrafter"/>
</dbReference>
<evidence type="ECO:0008006" key="10">
    <source>
        <dbReference type="Google" id="ProtNLM"/>
    </source>
</evidence>
<dbReference type="SUPFAM" id="SSF46689">
    <property type="entry name" value="Homeodomain-like"/>
    <property type="match status" value="2"/>
</dbReference>
<accession>A0A1X2HY34</accession>
<keyword evidence="2" id="KW-0238">DNA-binding</keyword>
<feature type="domain" description="HTH myb-type" evidence="7">
    <location>
        <begin position="324"/>
        <end position="378"/>
    </location>
</feature>
<dbReference type="Gene3D" id="1.10.10.60">
    <property type="entry name" value="Homeodomain-like"/>
    <property type="match status" value="3"/>
</dbReference>
<dbReference type="OrthoDB" id="2143914at2759"/>
<dbReference type="GO" id="GO:0042795">
    <property type="term" value="P:snRNA transcription by RNA polymerase II"/>
    <property type="evidence" value="ECO:0007669"/>
    <property type="project" value="TreeGrafter"/>
</dbReference>
<feature type="compositionally biased region" description="Polar residues" evidence="5">
    <location>
        <begin position="31"/>
        <end position="79"/>
    </location>
</feature>
<sequence>MNDTSTYLLMEEQTTELRCGGLSGLPPAPDQPSTWLPSSKMNINDSVSHNPSLHTSPSDQQHQKSMAATMVSGTHPTAASQQSQRRRCSFQSSPTPPSMNAMMMMDIPTTSSTAVGPYSTTTSSTSSTSSSPPAHYWSTSSGQSALYQSYSPHPYQKQEQHHDLQQQQQYNHHYNQQSLPVTPVQYHQSPFMQSPIVSTTRSHSVKRNKLRQSTYTRWSLEEDELLKQAVAVHGPHKWSLIASHVPNRTPMQCSTRWLGALNPNIHKGRWTEYEDNILKYSVLEYANVTDNQGRIQPIPWNRIADRISNRTGIQCQARWTEALDPYVRKGKWGADEDQLLRSGVKDHGRCWIRIAETIPGRTQRQCRTRWMQLQCKHSKQQQQKQQQQQSASQATPIVDTTLDPTTTPSSSTSSTSTSASTNGSTALDHNPYSSPSSVDDVVSPSSTDDDNTIMTTGPSPMSANAMFVSGPDHASSSSPHPMPNDKPSHGYYAGNGFDNAVYQQQQHHLRHPYHQRQQQSPSHQSPTKMASPHPSSINYHHQPIKQVFHAPPLQTSPSDVYTYFNQLSHPPNLFPSHQ</sequence>
<keyword evidence="4" id="KW-0539">Nucleus</keyword>
<dbReference type="Pfam" id="PF00249">
    <property type="entry name" value="Myb_DNA-binding"/>
    <property type="match status" value="1"/>
</dbReference>
<evidence type="ECO:0000256" key="4">
    <source>
        <dbReference type="ARBA" id="ARBA00023242"/>
    </source>
</evidence>
<evidence type="ECO:0000313" key="9">
    <source>
        <dbReference type="Proteomes" id="UP000193560"/>
    </source>
</evidence>
<evidence type="ECO:0000259" key="7">
    <source>
        <dbReference type="PROSITE" id="PS51294"/>
    </source>
</evidence>
<feature type="compositionally biased region" description="Low complexity" evidence="5">
    <location>
        <begin position="515"/>
        <end position="526"/>
    </location>
</feature>
<keyword evidence="9" id="KW-1185">Reference proteome</keyword>
<dbReference type="GO" id="GO:0019185">
    <property type="term" value="C:snRNA-activating protein complex"/>
    <property type="evidence" value="ECO:0007669"/>
    <property type="project" value="TreeGrafter"/>
</dbReference>
<dbReference type="InterPro" id="IPR017930">
    <property type="entry name" value="Myb_dom"/>
</dbReference>
<dbReference type="PANTHER" id="PTHR46621">
    <property type="entry name" value="SNRNA-ACTIVATING PROTEIN COMPLEX SUBUNIT 4"/>
    <property type="match status" value="1"/>
</dbReference>
<organism evidence="8 9">
    <name type="scientific">Absidia repens</name>
    <dbReference type="NCBI Taxonomy" id="90262"/>
    <lineage>
        <taxon>Eukaryota</taxon>
        <taxon>Fungi</taxon>
        <taxon>Fungi incertae sedis</taxon>
        <taxon>Mucoromycota</taxon>
        <taxon>Mucoromycotina</taxon>
        <taxon>Mucoromycetes</taxon>
        <taxon>Mucorales</taxon>
        <taxon>Cunninghamellaceae</taxon>
        <taxon>Absidia</taxon>
    </lineage>
</organism>
<feature type="region of interest" description="Disordered" evidence="5">
    <location>
        <begin position="381"/>
        <end position="539"/>
    </location>
</feature>
<feature type="compositionally biased region" description="Low complexity" evidence="5">
    <location>
        <begin position="119"/>
        <end position="131"/>
    </location>
</feature>
<dbReference type="GO" id="GO:0001006">
    <property type="term" value="F:RNA polymerase III type 3 promoter sequence-specific DNA binding"/>
    <property type="evidence" value="ECO:0007669"/>
    <property type="project" value="TreeGrafter"/>
</dbReference>
<reference evidence="8 9" key="1">
    <citation type="submission" date="2016-07" db="EMBL/GenBank/DDBJ databases">
        <title>Pervasive Adenine N6-methylation of Active Genes in Fungi.</title>
        <authorList>
            <consortium name="DOE Joint Genome Institute"/>
            <person name="Mondo S.J."/>
            <person name="Dannebaum R.O."/>
            <person name="Kuo R.C."/>
            <person name="Labutti K."/>
            <person name="Haridas S."/>
            <person name="Kuo A."/>
            <person name="Salamov A."/>
            <person name="Ahrendt S.R."/>
            <person name="Lipzen A."/>
            <person name="Sullivan W."/>
            <person name="Andreopoulos W.B."/>
            <person name="Clum A."/>
            <person name="Lindquist E."/>
            <person name="Daum C."/>
            <person name="Ramamoorthy G.K."/>
            <person name="Gryganskyi A."/>
            <person name="Culley D."/>
            <person name="Magnuson J.K."/>
            <person name="James T.Y."/>
            <person name="O'Malley M.A."/>
            <person name="Stajich J.E."/>
            <person name="Spatafora J.W."/>
            <person name="Visel A."/>
            <person name="Grigoriev I.V."/>
        </authorList>
    </citation>
    <scope>NUCLEOTIDE SEQUENCE [LARGE SCALE GENOMIC DNA]</scope>
    <source>
        <strain evidence="8 9">NRRL 1336</strain>
    </source>
</reference>
<dbReference type="PROSITE" id="PS50090">
    <property type="entry name" value="MYB_LIKE"/>
    <property type="match status" value="3"/>
</dbReference>
<dbReference type="Pfam" id="PF13921">
    <property type="entry name" value="Myb_DNA-bind_6"/>
    <property type="match status" value="1"/>
</dbReference>
<proteinExistence type="predicted"/>
<dbReference type="PANTHER" id="PTHR46621:SF1">
    <property type="entry name" value="SNRNA-ACTIVATING PROTEIN COMPLEX SUBUNIT 4"/>
    <property type="match status" value="1"/>
</dbReference>
<feature type="region of interest" description="Disordered" evidence="5">
    <location>
        <begin position="20"/>
        <end position="169"/>
    </location>
</feature>
<evidence type="ECO:0000256" key="1">
    <source>
        <dbReference type="ARBA" id="ARBA00023015"/>
    </source>
</evidence>
<evidence type="ECO:0000256" key="5">
    <source>
        <dbReference type="SAM" id="MobiDB-lite"/>
    </source>
</evidence>
<dbReference type="EMBL" id="MCGE01000046">
    <property type="protein sequence ID" value="ORZ05104.1"/>
    <property type="molecule type" value="Genomic_DNA"/>
</dbReference>
<keyword evidence="1" id="KW-0805">Transcription regulation</keyword>
<feature type="compositionally biased region" description="Low complexity" evidence="5">
    <location>
        <begin position="381"/>
        <end position="446"/>
    </location>
</feature>
<feature type="compositionally biased region" description="Polar residues" evidence="5">
    <location>
        <begin position="137"/>
        <end position="151"/>
    </location>
</feature>
<feature type="compositionally biased region" description="Polar residues" evidence="5">
    <location>
        <begin position="452"/>
        <end position="462"/>
    </location>
</feature>
<dbReference type="Proteomes" id="UP000193560">
    <property type="component" value="Unassembled WGS sequence"/>
</dbReference>
<feature type="domain" description="Myb-like" evidence="6">
    <location>
        <begin position="324"/>
        <end position="374"/>
    </location>
</feature>
<keyword evidence="3" id="KW-0804">Transcription</keyword>
<feature type="domain" description="HTH myb-type" evidence="7">
    <location>
        <begin position="217"/>
        <end position="265"/>
    </location>
</feature>
<dbReference type="InterPro" id="IPR001005">
    <property type="entry name" value="SANT/Myb"/>
</dbReference>
<evidence type="ECO:0000256" key="3">
    <source>
        <dbReference type="ARBA" id="ARBA00023163"/>
    </source>
</evidence>
<dbReference type="GO" id="GO:0000978">
    <property type="term" value="F:RNA polymerase II cis-regulatory region sequence-specific DNA binding"/>
    <property type="evidence" value="ECO:0007669"/>
    <property type="project" value="TreeGrafter"/>
</dbReference>
<dbReference type="InterPro" id="IPR009057">
    <property type="entry name" value="Homeodomain-like_sf"/>
</dbReference>
<dbReference type="SMART" id="SM00717">
    <property type="entry name" value="SANT"/>
    <property type="match status" value="3"/>
</dbReference>
<dbReference type="PROSITE" id="PS51294">
    <property type="entry name" value="HTH_MYB"/>
    <property type="match status" value="2"/>
</dbReference>
<evidence type="ECO:0000313" key="8">
    <source>
        <dbReference type="EMBL" id="ORZ05104.1"/>
    </source>
</evidence>
<gene>
    <name evidence="8" type="ORF">BCR42DRAFT_428715</name>
</gene>
<feature type="domain" description="Myb-like" evidence="6">
    <location>
        <begin position="217"/>
        <end position="261"/>
    </location>
</feature>